<dbReference type="OMA" id="IECITLE"/>
<dbReference type="GO" id="GO:0006260">
    <property type="term" value="P:DNA replication"/>
    <property type="evidence" value="ECO:0007669"/>
    <property type="project" value="UniProtKB-KW"/>
</dbReference>
<keyword evidence="3" id="KW-0808">Transferase</keyword>
<dbReference type="HOGENOM" id="CLU_001474_1_2_1"/>
<dbReference type="SUPFAM" id="SSF53098">
    <property type="entry name" value="Ribonuclease H-like"/>
    <property type="match status" value="1"/>
</dbReference>
<dbReference type="eggNOG" id="ENOG502QQ9V">
    <property type="taxonomic scope" value="Eukaryota"/>
</dbReference>
<name>E3MPL8_CAERE</name>
<dbReference type="GO" id="GO:0000166">
    <property type="term" value="F:nucleotide binding"/>
    <property type="evidence" value="ECO:0007669"/>
    <property type="project" value="InterPro"/>
</dbReference>
<sequence>MSRMSQSSRSPLELDVPNISVRITYLNPPAGSGKRKFDTGSIMDLTTFEKRPKLDESLDNVESERTKRSNMMPNEVLEDCLFHALHQALMYNRWKQSKSLEDYNKYRSSIRKTYKKPGLCCNVYEAVKAMKEEAEMTKSNNFDLIDVDHLQKTVFTGKYQIIVFCQNSTTPYYRGPYVGEKKSLVLYLSNGHYNGVRSICALLKTSYYCFLCNSRTENAITHYSCPLLHRLCGKKNCPAVKEGEQKKCEKCTVVFRSIQCYENHIAKGPNGGKSRCDYTSVCKKCDGIYYTNKRKNDHQCGAKWCSRCNCKRTNPHKCNMPKAVKNEKKLTRKRVYFDIEVRLSNKLNVHCVYFQSRADESTGQQHPVLFVALRCCPKCSSNIPKCLQSLKSETCQHCAPDGRLKIIECITLENRHVNVGSQMTKWLFADQHRGRVVVAHNASGYDAQFILENMIASNTAKPKIILEGTKLVFLEYNGVRLLDSMKFLTMSLASLGKSFEVDSVKGDFPVLFIKPKHYNYNGSIPEDKWYNLENKSSSVKKQILNFLENERNSNKTFNFVDEIMRYCYNDVYILAKAMDIFEKEFETMTDVCLLEESTTAASAAALVFRRNHLDPEKPIVLDVKPSVSIKCSVISQKYLAWFSKKENVSLNMSTTYGEEKIGKYPVDGFVSPCEKYPDGLVIEFFGCYWHAHSCSYSQESVIGDLSAKEIRARDDERLKYLRRKHPVKVVWECEVNQELCENQEMHDFFENYEPVDILQSEKSLAGGRTEVFRLYMNNEKRTLRYLDVVSLYPTVMKHEAYPIGPPENISRSTIKTPMTLPEHITFRGFISCNVLPPRHLRLPVLPIKYGGKLLFGLCKRKFYQNASFKTNFSECCKESNQSDCKHNNEERSFNGTFTTVELQKALSVGYIINDIYHSVKYEHWVQNNEKGEGGLFTSFINQMMEEKIYSSGWPSNVKTDEEKDAFCKAYLEKEHIHLSVRNRFKKNPGKRAVAKLMLNSLWGKFAQNVDRESTEIVIDPMEFWKLVYDTNVVISIVRCVNDVLVVKYKKQQETLQSLKTSAMQLASFTTSYARLRFYRFMEMVGGENIVYTDTDSIIYAVPEDTKDPLEMEVGPYLGQLTNEVDGEMTEFVSLGPKTYCYKDISNGEEKIVRKSQRNYDEFTSREVCEL</sequence>
<feature type="domain" description="DNA-directed DNA polymerase family B mitochondria/virus" evidence="9">
    <location>
        <begin position="435"/>
        <end position="621"/>
    </location>
</feature>
<keyword evidence="4" id="KW-0548">Nucleotidyltransferase</keyword>
<keyword evidence="6" id="KW-0239">DNA-directed DNA polymerase</keyword>
<gene>
    <name evidence="10" type="ORF">CRE_08414</name>
</gene>
<dbReference type="InParanoid" id="E3MPL8"/>
<organism evidence="11">
    <name type="scientific">Caenorhabditis remanei</name>
    <name type="common">Caenorhabditis vulgaris</name>
    <dbReference type="NCBI Taxonomy" id="31234"/>
    <lineage>
        <taxon>Eukaryota</taxon>
        <taxon>Metazoa</taxon>
        <taxon>Ecdysozoa</taxon>
        <taxon>Nematoda</taxon>
        <taxon>Chromadorea</taxon>
        <taxon>Rhabditida</taxon>
        <taxon>Rhabditina</taxon>
        <taxon>Rhabditomorpha</taxon>
        <taxon>Rhabditoidea</taxon>
        <taxon>Rhabditidae</taxon>
        <taxon>Peloderinae</taxon>
        <taxon>Caenorhabditis</taxon>
    </lineage>
</organism>
<feature type="domain" description="DNA-directed DNA polymerase family B mitochondria/virus" evidence="9">
    <location>
        <begin position="762"/>
        <end position="925"/>
    </location>
</feature>
<dbReference type="Gene3D" id="3.30.420.10">
    <property type="entry name" value="Ribonuclease H-like superfamily/Ribonuclease H"/>
    <property type="match status" value="1"/>
</dbReference>
<dbReference type="GO" id="GO:0042575">
    <property type="term" value="C:DNA polymerase complex"/>
    <property type="evidence" value="ECO:0007669"/>
    <property type="project" value="UniProtKB-ARBA"/>
</dbReference>
<dbReference type="InterPro" id="IPR012337">
    <property type="entry name" value="RNaseH-like_sf"/>
</dbReference>
<reference evidence="10" key="1">
    <citation type="submission" date="2007-07" db="EMBL/GenBank/DDBJ databases">
        <title>PCAP assembly of the Caenorhabditis remanei genome.</title>
        <authorList>
            <consortium name="The Caenorhabditis remanei Sequencing Consortium"/>
            <person name="Wilson R.K."/>
        </authorList>
    </citation>
    <scope>NUCLEOTIDE SEQUENCE [LARGE SCALE GENOMIC DNA]</scope>
    <source>
        <strain evidence="10">PB4641</strain>
    </source>
</reference>
<feature type="domain" description="DNA-directed DNA polymerase family B mitochondria/virus" evidence="9">
    <location>
        <begin position="962"/>
        <end position="1081"/>
    </location>
</feature>
<keyword evidence="5" id="KW-0235">DNA replication</keyword>
<dbReference type="InterPro" id="IPR043502">
    <property type="entry name" value="DNA/RNA_pol_sf"/>
</dbReference>
<proteinExistence type="inferred from homology"/>
<protein>
    <recommendedName>
        <fullName evidence="2">DNA-directed DNA polymerase</fullName>
        <ecNumber evidence="2">2.7.7.7</ecNumber>
    </recommendedName>
</protein>
<dbReference type="InterPro" id="IPR036397">
    <property type="entry name" value="RNaseH_sf"/>
</dbReference>
<dbReference type="PANTHER" id="PTHR33568">
    <property type="entry name" value="DNA POLYMERASE"/>
    <property type="match status" value="1"/>
</dbReference>
<dbReference type="Gene3D" id="3.90.1600.10">
    <property type="entry name" value="Palm domain of DNA polymerase"/>
    <property type="match status" value="2"/>
</dbReference>
<evidence type="ECO:0000256" key="8">
    <source>
        <dbReference type="ARBA" id="ARBA00049244"/>
    </source>
</evidence>
<comment type="similarity">
    <text evidence="1">Belongs to the DNA polymerase type-B family.</text>
</comment>
<dbReference type="Gene3D" id="1.10.287.690">
    <property type="entry name" value="Helix hairpin bin"/>
    <property type="match status" value="1"/>
</dbReference>
<evidence type="ECO:0000259" key="9">
    <source>
        <dbReference type="Pfam" id="PF03175"/>
    </source>
</evidence>
<keyword evidence="7" id="KW-0238">DNA-binding</keyword>
<accession>E3MPL8</accession>
<evidence type="ECO:0000256" key="7">
    <source>
        <dbReference type="ARBA" id="ARBA00023125"/>
    </source>
</evidence>
<evidence type="ECO:0000256" key="3">
    <source>
        <dbReference type="ARBA" id="ARBA00022679"/>
    </source>
</evidence>
<dbReference type="Proteomes" id="UP000008281">
    <property type="component" value="Unassembled WGS sequence"/>
</dbReference>
<dbReference type="GO" id="GO:0003887">
    <property type="term" value="F:DNA-directed DNA polymerase activity"/>
    <property type="evidence" value="ECO:0007669"/>
    <property type="project" value="UniProtKB-KW"/>
</dbReference>
<dbReference type="STRING" id="31234.E3MPL8"/>
<dbReference type="AlphaFoldDB" id="E3MPL8"/>
<evidence type="ECO:0000256" key="5">
    <source>
        <dbReference type="ARBA" id="ARBA00022705"/>
    </source>
</evidence>
<dbReference type="OrthoDB" id="8196304at2759"/>
<dbReference type="SUPFAM" id="SSF56672">
    <property type="entry name" value="DNA/RNA polymerases"/>
    <property type="match status" value="1"/>
</dbReference>
<evidence type="ECO:0000256" key="6">
    <source>
        <dbReference type="ARBA" id="ARBA00022932"/>
    </source>
</evidence>
<evidence type="ECO:0000313" key="11">
    <source>
        <dbReference type="Proteomes" id="UP000008281"/>
    </source>
</evidence>
<dbReference type="EMBL" id="DS268463">
    <property type="protein sequence ID" value="EFP06465.1"/>
    <property type="molecule type" value="Genomic_DNA"/>
</dbReference>
<dbReference type="GO" id="GO:0003677">
    <property type="term" value="F:DNA binding"/>
    <property type="evidence" value="ECO:0007669"/>
    <property type="project" value="UniProtKB-KW"/>
</dbReference>
<dbReference type="Pfam" id="PF03175">
    <property type="entry name" value="DNA_pol_B_2"/>
    <property type="match status" value="3"/>
</dbReference>
<dbReference type="PRINTS" id="PR00106">
    <property type="entry name" value="DNAPOLB"/>
</dbReference>
<evidence type="ECO:0000256" key="4">
    <source>
        <dbReference type="ARBA" id="ARBA00022695"/>
    </source>
</evidence>
<evidence type="ECO:0000256" key="2">
    <source>
        <dbReference type="ARBA" id="ARBA00012417"/>
    </source>
</evidence>
<dbReference type="InterPro" id="IPR023211">
    <property type="entry name" value="DNA_pol_palm_dom_sf"/>
</dbReference>
<dbReference type="InterPro" id="IPR004868">
    <property type="entry name" value="DNA-dir_DNA_pol_B_mt/vir"/>
</dbReference>
<dbReference type="EC" id="2.7.7.7" evidence="2"/>
<evidence type="ECO:0000256" key="1">
    <source>
        <dbReference type="ARBA" id="ARBA00005755"/>
    </source>
</evidence>
<keyword evidence="11" id="KW-1185">Reference proteome</keyword>
<dbReference type="PANTHER" id="PTHR33568:SF3">
    <property type="entry name" value="DNA-DIRECTED DNA POLYMERASE"/>
    <property type="match status" value="1"/>
</dbReference>
<comment type="catalytic activity">
    <reaction evidence="8">
        <text>DNA(n) + a 2'-deoxyribonucleoside 5'-triphosphate = DNA(n+1) + diphosphate</text>
        <dbReference type="Rhea" id="RHEA:22508"/>
        <dbReference type="Rhea" id="RHEA-COMP:17339"/>
        <dbReference type="Rhea" id="RHEA-COMP:17340"/>
        <dbReference type="ChEBI" id="CHEBI:33019"/>
        <dbReference type="ChEBI" id="CHEBI:61560"/>
        <dbReference type="ChEBI" id="CHEBI:173112"/>
        <dbReference type="EC" id="2.7.7.7"/>
    </reaction>
</comment>
<dbReference type="InterPro" id="IPR006172">
    <property type="entry name" value="DNA-dir_DNA_pol_B"/>
</dbReference>
<evidence type="ECO:0000313" key="10">
    <source>
        <dbReference type="EMBL" id="EFP06465.1"/>
    </source>
</evidence>